<reference evidence="7 8" key="1">
    <citation type="journal article" date="2023" name="Commun. Biol.">
        <title>Reorganization of the ancestral sex-determining regions during the evolution of trioecy in Pleodorina starrii.</title>
        <authorList>
            <person name="Takahashi K."/>
            <person name="Suzuki S."/>
            <person name="Kawai-Toyooka H."/>
            <person name="Yamamoto K."/>
            <person name="Hamaji T."/>
            <person name="Ootsuki R."/>
            <person name="Yamaguchi H."/>
            <person name="Kawachi M."/>
            <person name="Higashiyama T."/>
            <person name="Nozaki H."/>
        </authorList>
    </citation>
    <scope>NUCLEOTIDE SEQUENCE [LARGE SCALE GENOMIC DNA]</scope>
    <source>
        <strain evidence="7 8">NIES-4479</strain>
    </source>
</reference>
<comment type="subcellular location">
    <subcellularLocation>
        <location evidence="2">Cytoplasm</location>
    </subcellularLocation>
    <subcellularLocation>
        <location evidence="1">Photoreceptor inner segment</location>
    </subcellularLocation>
</comment>
<dbReference type="PANTHER" id="PTHR33958:SF1">
    <property type="entry name" value="CILIA- AND FLAGELLA-ASSOCIATED PROTEIN 418"/>
    <property type="match status" value="1"/>
</dbReference>
<evidence type="ECO:0000313" key="7">
    <source>
        <dbReference type="EMBL" id="GLC54268.1"/>
    </source>
</evidence>
<proteinExistence type="predicted"/>
<name>A0A9W6F2K1_9CHLO</name>
<evidence type="ECO:0000256" key="1">
    <source>
        <dbReference type="ARBA" id="ARBA00004437"/>
    </source>
</evidence>
<protein>
    <recommendedName>
        <fullName evidence="5">Cilia- and flagella-associated protein 418</fullName>
    </recommendedName>
</protein>
<dbReference type="Pfam" id="PF14996">
    <property type="entry name" value="RMP"/>
    <property type="match status" value="1"/>
</dbReference>
<gene>
    <name evidence="7" type="primary">PLEST001738</name>
    <name evidence="7" type="ORF">PLESTB_000841600</name>
</gene>
<evidence type="ECO:0000256" key="2">
    <source>
        <dbReference type="ARBA" id="ARBA00004496"/>
    </source>
</evidence>
<evidence type="ECO:0000313" key="8">
    <source>
        <dbReference type="Proteomes" id="UP001165080"/>
    </source>
</evidence>
<keyword evidence="8" id="KW-1185">Reference proteome</keyword>
<feature type="compositionally biased region" description="Low complexity" evidence="6">
    <location>
        <begin position="52"/>
        <end position="64"/>
    </location>
</feature>
<dbReference type="OrthoDB" id="259905at2759"/>
<feature type="region of interest" description="Disordered" evidence="6">
    <location>
        <begin position="1"/>
        <end position="65"/>
    </location>
</feature>
<dbReference type="AlphaFoldDB" id="A0A9W6F2K1"/>
<dbReference type="Proteomes" id="UP001165080">
    <property type="component" value="Unassembled WGS sequence"/>
</dbReference>
<accession>A0A9W6F2K1</accession>
<evidence type="ECO:0000256" key="5">
    <source>
        <dbReference type="ARBA" id="ARBA00026215"/>
    </source>
</evidence>
<organism evidence="7 8">
    <name type="scientific">Pleodorina starrii</name>
    <dbReference type="NCBI Taxonomy" id="330485"/>
    <lineage>
        <taxon>Eukaryota</taxon>
        <taxon>Viridiplantae</taxon>
        <taxon>Chlorophyta</taxon>
        <taxon>core chlorophytes</taxon>
        <taxon>Chlorophyceae</taxon>
        <taxon>CS clade</taxon>
        <taxon>Chlamydomonadales</taxon>
        <taxon>Volvocaceae</taxon>
        <taxon>Pleodorina</taxon>
    </lineage>
</organism>
<evidence type="ECO:0000256" key="3">
    <source>
        <dbReference type="ARBA" id="ARBA00022490"/>
    </source>
</evidence>
<evidence type="ECO:0000256" key="4">
    <source>
        <dbReference type="ARBA" id="ARBA00024819"/>
    </source>
</evidence>
<keyword evidence="3" id="KW-0963">Cytoplasm</keyword>
<dbReference type="PANTHER" id="PTHR33958">
    <property type="entry name" value="PROTEIN C8ORF37"/>
    <property type="match status" value="1"/>
</dbReference>
<evidence type="ECO:0000256" key="6">
    <source>
        <dbReference type="SAM" id="MobiDB-lite"/>
    </source>
</evidence>
<dbReference type="GO" id="GO:0005829">
    <property type="term" value="C:cytosol"/>
    <property type="evidence" value="ECO:0007669"/>
    <property type="project" value="TreeGrafter"/>
</dbReference>
<dbReference type="EMBL" id="BRXU01000009">
    <property type="protein sequence ID" value="GLC54268.1"/>
    <property type="molecule type" value="Genomic_DNA"/>
</dbReference>
<dbReference type="InterPro" id="IPR029239">
    <property type="entry name" value="CFAP418"/>
</dbReference>
<comment type="function">
    <text evidence="4">May be involved in photoreceptor outer segment disk morphogenesis.</text>
</comment>
<comment type="caution">
    <text evidence="7">The sequence shown here is derived from an EMBL/GenBank/DDBJ whole genome shotgun (WGS) entry which is preliminary data.</text>
</comment>
<sequence length="238" mass="25513">MSLSVDDLLKEFDDLPGGSKGGVGRGVRAAPPAEPVRRESTPAHGQPQNTRSSTPASTSQASTAVGSRCIAGGKKDELEALLSDLDFGGTPYNSMNGRNNPRAVAAAEAAVQKLSAAPSRKPSVIGSKQKCTGVFIGGTSFARGRMGAVGTLTCCDALRCTKCDFRVEQFNNRDWNDDVDYLFFRNNFPAEDKLAAKMRSRQGSMAYCCQCSWLSTIEQSKLDFSSEVRWVCAGHLAE</sequence>